<evidence type="ECO:0000259" key="2">
    <source>
        <dbReference type="Pfam" id="PF01965"/>
    </source>
</evidence>
<comment type="caution">
    <text evidence="3">The sequence shown here is derived from an EMBL/GenBank/DDBJ whole genome shotgun (WGS) entry which is preliminary data.</text>
</comment>
<dbReference type="PANTHER" id="PTHR42733:SF12">
    <property type="entry name" value="PROTEINASE"/>
    <property type="match status" value="1"/>
</dbReference>
<accession>A0A120CWY3</accession>
<dbReference type="InterPro" id="IPR006286">
    <property type="entry name" value="C56_PfpI-like"/>
</dbReference>
<dbReference type="RefSeq" id="WP_068460528.1">
    <property type="nucleotide sequence ID" value="NZ_LMTR01000039.1"/>
</dbReference>
<dbReference type="OrthoDB" id="9792284at2"/>
<evidence type="ECO:0000313" key="3">
    <source>
        <dbReference type="EMBL" id="KWT70107.1"/>
    </source>
</evidence>
<reference evidence="3 4" key="1">
    <citation type="submission" date="2015-10" db="EMBL/GenBank/DDBJ databases">
        <title>Transcriptomic analysis of a linuron degrading triple-species bacterial consortium.</title>
        <authorList>
            <person name="Albers P."/>
        </authorList>
    </citation>
    <scope>NUCLEOTIDE SEQUENCE [LARGE SCALE GENOMIC DNA]</scope>
    <source>
        <strain evidence="3 4">WDL6</strain>
    </source>
</reference>
<organism evidence="3 4">
    <name type="scientific">Hyphomicrobium sulfonivorans</name>
    <dbReference type="NCBI Taxonomy" id="121290"/>
    <lineage>
        <taxon>Bacteria</taxon>
        <taxon>Pseudomonadati</taxon>
        <taxon>Pseudomonadota</taxon>
        <taxon>Alphaproteobacteria</taxon>
        <taxon>Hyphomicrobiales</taxon>
        <taxon>Hyphomicrobiaceae</taxon>
        <taxon>Hyphomicrobium</taxon>
    </lineage>
</organism>
<dbReference type="PATRIC" id="fig|121290.4.peg.1659"/>
<dbReference type="AlphaFoldDB" id="A0A120CWY3"/>
<name>A0A120CWY3_HYPSL</name>
<evidence type="ECO:0000256" key="1">
    <source>
        <dbReference type="ARBA" id="ARBA00008542"/>
    </source>
</evidence>
<dbReference type="CDD" id="cd03134">
    <property type="entry name" value="GATase1_PfpI_like"/>
    <property type="match status" value="1"/>
</dbReference>
<dbReference type="PANTHER" id="PTHR42733">
    <property type="entry name" value="DJ-1 PROTEIN"/>
    <property type="match status" value="1"/>
</dbReference>
<dbReference type="InterPro" id="IPR002818">
    <property type="entry name" value="DJ-1/PfpI"/>
</dbReference>
<comment type="similarity">
    <text evidence="1">Belongs to the peptidase C56 family.</text>
</comment>
<dbReference type="Proteomes" id="UP000059074">
    <property type="component" value="Unassembled WGS sequence"/>
</dbReference>
<gene>
    <name evidence="3" type="ORF">APY04_1145</name>
</gene>
<evidence type="ECO:0000313" key="4">
    <source>
        <dbReference type="Proteomes" id="UP000059074"/>
    </source>
</evidence>
<dbReference type="Pfam" id="PF01965">
    <property type="entry name" value="DJ-1_PfpI"/>
    <property type="match status" value="1"/>
</dbReference>
<dbReference type="STRING" id="121290.APY04_1145"/>
<dbReference type="Gene3D" id="3.40.50.880">
    <property type="match status" value="1"/>
</dbReference>
<dbReference type="EMBL" id="LMTR01000039">
    <property type="protein sequence ID" value="KWT70107.1"/>
    <property type="molecule type" value="Genomic_DNA"/>
</dbReference>
<dbReference type="NCBIfam" id="TIGR01382">
    <property type="entry name" value="PfpI"/>
    <property type="match status" value="1"/>
</dbReference>
<protein>
    <submittedName>
        <fullName evidence="3">ThiJ/PfpI family protein</fullName>
    </submittedName>
</protein>
<keyword evidence="4" id="KW-1185">Reference proteome</keyword>
<dbReference type="SUPFAM" id="SSF52317">
    <property type="entry name" value="Class I glutamine amidotransferase-like"/>
    <property type="match status" value="1"/>
</dbReference>
<proteinExistence type="inferred from homology"/>
<dbReference type="InterPro" id="IPR029062">
    <property type="entry name" value="Class_I_gatase-like"/>
</dbReference>
<sequence>MPAINDSRILIMATDGFELSELTGPLEQLRSHGAKVEVAAPHSGSIRGWRGKDWASSVDVDLVLDKVDVDNYDALVLPGGQINPDLLRVDDNALAIIRAFLGKGKVVAAICHAPWLLIETDAVNGRDVTSYISIKTDMKNAGGRWVDRPVVADQGIITSRNPKDIDAFVAKIVEEIEEGTHRRAA</sequence>
<feature type="domain" description="DJ-1/PfpI" evidence="2">
    <location>
        <begin position="8"/>
        <end position="175"/>
    </location>
</feature>
<dbReference type="PROSITE" id="PS51276">
    <property type="entry name" value="PEPTIDASE_C56_PFPI"/>
    <property type="match status" value="1"/>
</dbReference>